<dbReference type="RefSeq" id="WP_095999691.1">
    <property type="nucleotide sequence ID" value="NZ_NSLI01000007.1"/>
</dbReference>
<evidence type="ECO:0000313" key="2">
    <source>
        <dbReference type="EMBL" id="PAX06400.1"/>
    </source>
</evidence>
<name>A0A2A2SB38_9SPHN</name>
<dbReference type="EMBL" id="NSLI01000007">
    <property type="protein sequence ID" value="PAX06400.1"/>
    <property type="molecule type" value="Genomic_DNA"/>
</dbReference>
<proteinExistence type="predicted"/>
<evidence type="ECO:0000313" key="3">
    <source>
        <dbReference type="Proteomes" id="UP000218151"/>
    </source>
</evidence>
<organism evidence="2 3">
    <name type="scientific">Sphingomonas lenta</name>
    <dbReference type="NCBI Taxonomy" id="1141887"/>
    <lineage>
        <taxon>Bacteria</taxon>
        <taxon>Pseudomonadati</taxon>
        <taxon>Pseudomonadota</taxon>
        <taxon>Alphaproteobacteria</taxon>
        <taxon>Sphingomonadales</taxon>
        <taxon>Sphingomonadaceae</taxon>
        <taxon>Sphingomonas</taxon>
    </lineage>
</organism>
<keyword evidence="3" id="KW-1185">Reference proteome</keyword>
<comment type="caution">
    <text evidence="2">The sequence shown here is derived from an EMBL/GenBank/DDBJ whole genome shotgun (WGS) entry which is preliminary data.</text>
</comment>
<sequence>MTLLLASLLAAAQAASPAAKPADTASGPAVCFVRKFKDARNKDHDFSVVVPSSLSTPLTEKGFKKAECGEVATRIKAYRDGVCKMAASGNGAVQERFEDVLGARPDHLCAAAKAIEGLTN</sequence>
<evidence type="ECO:0000256" key="1">
    <source>
        <dbReference type="SAM" id="SignalP"/>
    </source>
</evidence>
<dbReference type="AlphaFoldDB" id="A0A2A2SB38"/>
<accession>A0A2A2SB38</accession>
<gene>
    <name evidence="2" type="ORF">CKY28_17540</name>
</gene>
<feature type="chain" id="PRO_5013195068" description="UrcA family protein" evidence="1">
    <location>
        <begin position="22"/>
        <end position="120"/>
    </location>
</feature>
<reference evidence="3" key="1">
    <citation type="submission" date="2017-09" db="EMBL/GenBank/DDBJ databases">
        <authorList>
            <person name="Feng G."/>
            <person name="Zhu H."/>
        </authorList>
    </citation>
    <scope>NUCLEOTIDE SEQUENCE [LARGE SCALE GENOMIC DNA]</scope>
    <source>
        <strain evidence="3">1PNM-20</strain>
    </source>
</reference>
<feature type="signal peptide" evidence="1">
    <location>
        <begin position="1"/>
        <end position="21"/>
    </location>
</feature>
<keyword evidence="1" id="KW-0732">Signal</keyword>
<dbReference type="Proteomes" id="UP000218151">
    <property type="component" value="Unassembled WGS sequence"/>
</dbReference>
<evidence type="ECO:0008006" key="4">
    <source>
        <dbReference type="Google" id="ProtNLM"/>
    </source>
</evidence>
<protein>
    <recommendedName>
        <fullName evidence="4">UrcA family protein</fullName>
    </recommendedName>
</protein>